<organism evidence="7 8">
    <name type="scientific">Lolium multiflorum</name>
    <name type="common">Italian ryegrass</name>
    <name type="synonym">Lolium perenne subsp. multiflorum</name>
    <dbReference type="NCBI Taxonomy" id="4521"/>
    <lineage>
        <taxon>Eukaryota</taxon>
        <taxon>Viridiplantae</taxon>
        <taxon>Streptophyta</taxon>
        <taxon>Embryophyta</taxon>
        <taxon>Tracheophyta</taxon>
        <taxon>Spermatophyta</taxon>
        <taxon>Magnoliopsida</taxon>
        <taxon>Liliopsida</taxon>
        <taxon>Poales</taxon>
        <taxon>Poaceae</taxon>
        <taxon>BOP clade</taxon>
        <taxon>Pooideae</taxon>
        <taxon>Poodae</taxon>
        <taxon>Poeae</taxon>
        <taxon>Poeae Chloroplast Group 2 (Poeae type)</taxon>
        <taxon>Loliodinae</taxon>
        <taxon>Loliinae</taxon>
        <taxon>Lolium</taxon>
    </lineage>
</organism>
<feature type="signal peptide" evidence="5">
    <location>
        <begin position="1"/>
        <end position="31"/>
    </location>
</feature>
<dbReference type="GO" id="GO:0016614">
    <property type="term" value="F:oxidoreductase activity, acting on CH-OH group of donors"/>
    <property type="evidence" value="ECO:0007669"/>
    <property type="project" value="InterPro"/>
</dbReference>
<dbReference type="Gene3D" id="3.30.410.40">
    <property type="match status" value="1"/>
</dbReference>
<dbReference type="PROSITE" id="PS51257">
    <property type="entry name" value="PROKAR_LIPOPROTEIN"/>
    <property type="match status" value="1"/>
</dbReference>
<dbReference type="PANTHER" id="PTHR45968:SF10">
    <property type="entry name" value="OS03G0118700 PROTEIN"/>
    <property type="match status" value="1"/>
</dbReference>
<feature type="binding site" evidence="3">
    <location>
        <begin position="629"/>
        <end position="630"/>
    </location>
    <ligand>
        <name>FAD</name>
        <dbReference type="ChEBI" id="CHEBI:57692"/>
    </ligand>
</feature>
<feature type="binding site" evidence="3">
    <location>
        <position position="140"/>
    </location>
    <ligand>
        <name>FAD</name>
        <dbReference type="ChEBI" id="CHEBI:57692"/>
    </ligand>
</feature>
<dbReference type="SUPFAM" id="SSF51905">
    <property type="entry name" value="FAD/NAD(P)-binding domain"/>
    <property type="match status" value="1"/>
</dbReference>
<keyword evidence="8" id="KW-1185">Reference proteome</keyword>
<comment type="cofactor">
    <cofactor evidence="3">
        <name>FAD</name>
        <dbReference type="ChEBI" id="CHEBI:57692"/>
    </cofactor>
</comment>
<comment type="similarity">
    <text evidence="1">Belongs to the GMC oxidoreductase family.</text>
</comment>
<gene>
    <name evidence="7" type="ORF">QYE76_071411</name>
</gene>
<comment type="caution">
    <text evidence="7">The sequence shown here is derived from an EMBL/GenBank/DDBJ whole genome shotgun (WGS) entry which is preliminary data.</text>
</comment>
<evidence type="ECO:0000313" key="7">
    <source>
        <dbReference type="EMBL" id="KAK1653606.1"/>
    </source>
</evidence>
<dbReference type="Proteomes" id="UP001231189">
    <property type="component" value="Unassembled WGS sequence"/>
</dbReference>
<sequence>MAAPGHRGSPVAVLAVAAALVVSSCLRPAAAEQGEDKGGEEEAQRQQRYNFRFVRHARDAPLVSHFNYIVVGGGTAGCPLAATLSEHSRVLLLERGGYPYGNRNVSSEYHFADALADTSPRSPAQRFVSEDGVVNARARVLGGGSCLNAGFYTRASGEYVRAAGWDARLVNASYRWVEKELVFRPDVPKWQCALREGLLQAGVTPDNGYTFDHVPGTKIGGTIFDSTGRRHTAADFLRTANPRRLTVFLHATVSQILFRHREGSAKPVAYGVVFTDPMGVQHRVYLRGGGKSEVILAAGTLGSPQLLMLSGVGPRGQLEKHGIRTVMDHPMVGQGVADNPMNSVFVPSPVPVTLSLVQIVGVTRFGSFIEGVSGSQFGIPLHASGVRRRSHTFGMFSPMTGQLGTLPPSERTPEAMRRAADAMRDPIFSYGSHLLIRETWTPVSASHLAMEPSLRISGRCVRRTYSVTAHHGRVRPDVAAFTSTVAAPLPSCRAAAASPCATAASVADSPCATASSVADSPCTTAASILGPLSTGHIELRSTDPRANPAVTFNYFKDPKDVERCVRGIETIERVVRSRAFSRFTYANATAMDAAFDRAKLANFLNLLPRHPRDTRPLQQYCRDTVMTIWHYHGGCHVGPVVDQDYRVIGVEGLRVVDSSTFKYSPGTNPQATVMMLGR</sequence>
<accession>A0AAD8SLJ0</accession>
<evidence type="ECO:0000256" key="2">
    <source>
        <dbReference type="ARBA" id="ARBA00022729"/>
    </source>
</evidence>
<dbReference type="InterPro" id="IPR012132">
    <property type="entry name" value="GMC_OxRdtase"/>
</dbReference>
<evidence type="ECO:0000259" key="6">
    <source>
        <dbReference type="PROSITE" id="PS00624"/>
    </source>
</evidence>
<dbReference type="Gene3D" id="3.50.50.60">
    <property type="entry name" value="FAD/NAD(P)-binding domain"/>
    <property type="match status" value="2"/>
</dbReference>
<dbReference type="EMBL" id="JAUUTY010000004">
    <property type="protein sequence ID" value="KAK1653606.1"/>
    <property type="molecule type" value="Genomic_DNA"/>
</dbReference>
<feature type="binding site" evidence="3">
    <location>
        <position position="253"/>
    </location>
    <ligand>
        <name>FAD</name>
        <dbReference type="ChEBI" id="CHEBI:57692"/>
    </ligand>
</feature>
<dbReference type="PIRSF" id="PIRSF000137">
    <property type="entry name" value="Alcohol_oxidase"/>
    <property type="match status" value="1"/>
</dbReference>
<dbReference type="InterPro" id="IPR036188">
    <property type="entry name" value="FAD/NAD-bd_sf"/>
</dbReference>
<name>A0AAD8SLJ0_LOLMU</name>
<feature type="chain" id="PRO_5042197283" description="Glucose-methanol-choline oxidoreductase N-terminal domain-containing protein" evidence="5">
    <location>
        <begin position="32"/>
        <end position="678"/>
    </location>
</feature>
<evidence type="ECO:0000256" key="4">
    <source>
        <dbReference type="PIRSR" id="PIRSR000137-3"/>
    </source>
</evidence>
<feature type="binding site" evidence="3">
    <location>
        <begin position="669"/>
        <end position="670"/>
    </location>
    <ligand>
        <name>FAD</name>
        <dbReference type="ChEBI" id="CHEBI:57692"/>
    </ligand>
</feature>
<evidence type="ECO:0000256" key="5">
    <source>
        <dbReference type="SAM" id="SignalP"/>
    </source>
</evidence>
<proteinExistence type="inferred from homology"/>
<keyword evidence="3" id="KW-0274">FAD</keyword>
<dbReference type="GO" id="GO:0050660">
    <property type="term" value="F:flavin adenine dinucleotide binding"/>
    <property type="evidence" value="ECO:0007669"/>
    <property type="project" value="InterPro"/>
</dbReference>
<feature type="disulfide bond" evidence="4">
    <location>
        <begin position="564"/>
        <end position="621"/>
    </location>
</feature>
<evidence type="ECO:0000256" key="3">
    <source>
        <dbReference type="PIRSR" id="PIRSR000137-2"/>
    </source>
</evidence>
<dbReference type="PROSITE" id="PS00624">
    <property type="entry name" value="GMC_OXRED_2"/>
    <property type="match status" value="1"/>
</dbReference>
<dbReference type="SUPFAM" id="SSF54373">
    <property type="entry name" value="FAD-linked reductases, C-terminal domain"/>
    <property type="match status" value="1"/>
</dbReference>
<keyword evidence="3" id="KW-0285">Flavoprotein</keyword>
<keyword evidence="2 5" id="KW-0732">Signal</keyword>
<dbReference type="Pfam" id="PF00732">
    <property type="entry name" value="GMC_oxred_N"/>
    <property type="match status" value="1"/>
</dbReference>
<feature type="domain" description="Glucose-methanol-choline oxidoreductase N-terminal" evidence="6">
    <location>
        <begin position="299"/>
        <end position="313"/>
    </location>
</feature>
<dbReference type="InterPro" id="IPR000172">
    <property type="entry name" value="GMC_OxRdtase_N"/>
</dbReference>
<dbReference type="PANTHER" id="PTHR45968">
    <property type="entry name" value="OSJNBA0019K04.7 PROTEIN"/>
    <property type="match status" value="1"/>
</dbReference>
<dbReference type="Pfam" id="PF05199">
    <property type="entry name" value="GMC_oxred_C"/>
    <property type="match status" value="1"/>
</dbReference>
<evidence type="ECO:0000256" key="1">
    <source>
        <dbReference type="ARBA" id="ARBA00010790"/>
    </source>
</evidence>
<protein>
    <recommendedName>
        <fullName evidence="6">Glucose-methanol-choline oxidoreductase N-terminal domain-containing protein</fullName>
    </recommendedName>
</protein>
<dbReference type="InterPro" id="IPR051871">
    <property type="entry name" value="GMC_Oxidoreductase-Related"/>
</dbReference>
<dbReference type="AlphaFoldDB" id="A0AAD8SLJ0"/>
<dbReference type="InterPro" id="IPR007867">
    <property type="entry name" value="GMC_OxRtase_C"/>
</dbReference>
<evidence type="ECO:0000313" key="8">
    <source>
        <dbReference type="Proteomes" id="UP001231189"/>
    </source>
</evidence>
<reference evidence="7" key="1">
    <citation type="submission" date="2023-07" db="EMBL/GenBank/DDBJ databases">
        <title>A chromosome-level genome assembly of Lolium multiflorum.</title>
        <authorList>
            <person name="Chen Y."/>
            <person name="Copetti D."/>
            <person name="Kolliker R."/>
            <person name="Studer B."/>
        </authorList>
    </citation>
    <scope>NUCLEOTIDE SEQUENCE</scope>
    <source>
        <strain evidence="7">02402/16</strain>
        <tissue evidence="7">Leaf</tissue>
    </source>
</reference>
<keyword evidence="4" id="KW-1015">Disulfide bond</keyword>